<evidence type="ECO:0000313" key="1">
    <source>
        <dbReference type="EMBL" id="KIJ63438.1"/>
    </source>
</evidence>
<proteinExistence type="predicted"/>
<gene>
    <name evidence="1" type="ORF">HYDPIDRAFT_113457</name>
</gene>
<reference evidence="1 2" key="1">
    <citation type="submission" date="2014-04" db="EMBL/GenBank/DDBJ databases">
        <title>Evolutionary Origins and Diversification of the Mycorrhizal Mutualists.</title>
        <authorList>
            <consortium name="DOE Joint Genome Institute"/>
            <consortium name="Mycorrhizal Genomics Consortium"/>
            <person name="Kohler A."/>
            <person name="Kuo A."/>
            <person name="Nagy L.G."/>
            <person name="Floudas D."/>
            <person name="Copeland A."/>
            <person name="Barry K.W."/>
            <person name="Cichocki N."/>
            <person name="Veneault-Fourrey C."/>
            <person name="LaButti K."/>
            <person name="Lindquist E.A."/>
            <person name="Lipzen A."/>
            <person name="Lundell T."/>
            <person name="Morin E."/>
            <person name="Murat C."/>
            <person name="Riley R."/>
            <person name="Ohm R."/>
            <person name="Sun H."/>
            <person name="Tunlid A."/>
            <person name="Henrissat B."/>
            <person name="Grigoriev I.V."/>
            <person name="Hibbett D.S."/>
            <person name="Martin F."/>
        </authorList>
    </citation>
    <scope>NUCLEOTIDE SEQUENCE [LARGE SCALE GENOMIC DNA]</scope>
    <source>
        <strain evidence="1 2">MD-312</strain>
    </source>
</reference>
<evidence type="ECO:0000313" key="2">
    <source>
        <dbReference type="Proteomes" id="UP000053820"/>
    </source>
</evidence>
<dbReference type="EMBL" id="KN839851">
    <property type="protein sequence ID" value="KIJ63438.1"/>
    <property type="molecule type" value="Genomic_DNA"/>
</dbReference>
<dbReference type="HOGENOM" id="CLU_1740751_0_0_1"/>
<accession>A0A0C9W7W9</accession>
<organism evidence="1 2">
    <name type="scientific">Hydnomerulius pinastri MD-312</name>
    <dbReference type="NCBI Taxonomy" id="994086"/>
    <lineage>
        <taxon>Eukaryota</taxon>
        <taxon>Fungi</taxon>
        <taxon>Dikarya</taxon>
        <taxon>Basidiomycota</taxon>
        <taxon>Agaricomycotina</taxon>
        <taxon>Agaricomycetes</taxon>
        <taxon>Agaricomycetidae</taxon>
        <taxon>Boletales</taxon>
        <taxon>Boletales incertae sedis</taxon>
        <taxon>Leucogyrophana</taxon>
    </lineage>
</organism>
<protein>
    <submittedName>
        <fullName evidence="1">Uncharacterized protein</fullName>
    </submittedName>
</protein>
<name>A0A0C9W7W9_9AGAM</name>
<dbReference type="Proteomes" id="UP000053820">
    <property type="component" value="Unassembled WGS sequence"/>
</dbReference>
<keyword evidence="2" id="KW-1185">Reference proteome</keyword>
<dbReference type="AlphaFoldDB" id="A0A0C9W7W9"/>
<sequence>MRFSSNKNGRVLFFGIPHGQTFACGGSHPDLTDIRDDSPNGAHLLPRPNLQPKIQSSAELKPQPAHDISQRTVRVVNLFNNTFRLQTAEAKLPFTVFRIAGHTCTAMWGNVKLLGDFQEPAEFVSADRLFVAPLPGTCVTHDGDILGVVW</sequence>